<gene>
    <name evidence="4" type="ORF">EUZ87_13210</name>
</gene>
<dbReference type="InterPro" id="IPR001647">
    <property type="entry name" value="HTH_TetR"/>
</dbReference>
<dbReference type="EMBL" id="SEHH01000109">
    <property type="protein sequence ID" value="TBX38676.1"/>
    <property type="molecule type" value="Genomic_DNA"/>
</dbReference>
<dbReference type="PROSITE" id="PS50977">
    <property type="entry name" value="HTH_TETR_2"/>
    <property type="match status" value="1"/>
</dbReference>
<dbReference type="InterPro" id="IPR050624">
    <property type="entry name" value="HTH-type_Tx_Regulator"/>
</dbReference>
<evidence type="ECO:0000256" key="2">
    <source>
        <dbReference type="PROSITE-ProRule" id="PRU00335"/>
    </source>
</evidence>
<evidence type="ECO:0000313" key="4">
    <source>
        <dbReference type="EMBL" id="TBX38676.1"/>
    </source>
</evidence>
<dbReference type="PANTHER" id="PTHR43479">
    <property type="entry name" value="ACREF/ENVCD OPERON REPRESSOR-RELATED"/>
    <property type="match status" value="1"/>
</dbReference>
<dbReference type="Proteomes" id="UP000292648">
    <property type="component" value="Unassembled WGS sequence"/>
</dbReference>
<evidence type="ECO:0000256" key="1">
    <source>
        <dbReference type="ARBA" id="ARBA00023125"/>
    </source>
</evidence>
<dbReference type="InterPro" id="IPR009057">
    <property type="entry name" value="Homeodomain-like_sf"/>
</dbReference>
<dbReference type="GO" id="GO:0003677">
    <property type="term" value="F:DNA binding"/>
    <property type="evidence" value="ECO:0007669"/>
    <property type="project" value="UniProtKB-UniRule"/>
</dbReference>
<accession>A0A4Q9XZ72</accession>
<evidence type="ECO:0000313" key="5">
    <source>
        <dbReference type="Proteomes" id="UP000292648"/>
    </source>
</evidence>
<dbReference type="PANTHER" id="PTHR43479:SF11">
    <property type="entry name" value="ACREF_ENVCD OPERON REPRESSOR-RELATED"/>
    <property type="match status" value="1"/>
</dbReference>
<reference evidence="4 5" key="1">
    <citation type="submission" date="2019-01" db="EMBL/GenBank/DDBJ databases">
        <title>Draft genome sequence of Lactobacillus paraplantarum OSY-TC318, a Producer of the novel lantibiotic Paraplantaracin TC318.</title>
        <authorList>
            <person name="Hussein W.E."/>
            <person name="Huang E."/>
            <person name="Yousef A.E."/>
        </authorList>
    </citation>
    <scope>NUCLEOTIDE SEQUENCE [LARGE SCALE GENOMIC DNA]</scope>
    <source>
        <strain evidence="4 5">OSY-TC318</strain>
    </source>
</reference>
<name>A0A4Q9XZ72_9LACO</name>
<organism evidence="4 5">
    <name type="scientific">Lactiplantibacillus paraplantarum</name>
    <dbReference type="NCBI Taxonomy" id="60520"/>
    <lineage>
        <taxon>Bacteria</taxon>
        <taxon>Bacillati</taxon>
        <taxon>Bacillota</taxon>
        <taxon>Bacilli</taxon>
        <taxon>Lactobacillales</taxon>
        <taxon>Lactobacillaceae</taxon>
        <taxon>Lactiplantibacillus</taxon>
    </lineage>
</organism>
<keyword evidence="1 2" id="KW-0238">DNA-binding</keyword>
<comment type="caution">
    <text evidence="4">The sequence shown here is derived from an EMBL/GenBank/DDBJ whole genome shotgun (WGS) entry which is preliminary data.</text>
</comment>
<feature type="domain" description="HTH tetR-type" evidence="3">
    <location>
        <begin position="12"/>
        <end position="72"/>
    </location>
</feature>
<dbReference type="SUPFAM" id="SSF46689">
    <property type="entry name" value="Homeodomain-like"/>
    <property type="match status" value="1"/>
</dbReference>
<protein>
    <submittedName>
        <fullName evidence="4">TetR/AcrR family transcriptional regulator</fullName>
    </submittedName>
</protein>
<evidence type="ECO:0000259" key="3">
    <source>
        <dbReference type="PROSITE" id="PS50977"/>
    </source>
</evidence>
<sequence>MTQPRKTDRRTIFTVTEIKDAFLKLIDTVGYNQINVSKLCKTASITRSTFYLHFDNLDSVLNTVLDDALLFNAPATTELTIDKNISIDFLKENESLLPACQRIADSNKYHQLLMDSALSEYIIGRIIQHERPIVVPAIQKRTGLSEKDAELLFIYSIHGSFAINRRHHFIKNEAWYHELQLLNQFTSSGYQYLSRLSK</sequence>
<proteinExistence type="predicted"/>
<dbReference type="Gene3D" id="1.10.357.10">
    <property type="entry name" value="Tetracycline Repressor, domain 2"/>
    <property type="match status" value="1"/>
</dbReference>
<dbReference type="AlphaFoldDB" id="A0A4Q9XZ72"/>
<feature type="DNA-binding region" description="H-T-H motif" evidence="2">
    <location>
        <begin position="35"/>
        <end position="54"/>
    </location>
</feature>